<evidence type="ECO:0000313" key="5">
    <source>
        <dbReference type="Proteomes" id="UP000225548"/>
    </source>
</evidence>
<dbReference type="RefSeq" id="WP_098455393.1">
    <property type="nucleotide sequence ID" value="NZ_PDJG01000001.1"/>
</dbReference>
<comment type="cofactor">
    <cofactor evidence="1">
        <name>Mg(2+)</name>
        <dbReference type="ChEBI" id="CHEBI:18420"/>
    </cofactor>
</comment>
<protein>
    <submittedName>
        <fullName evidence="4">ADP-ribose pyrophosphatase YjhB (NUDIX family)</fullName>
    </submittedName>
</protein>
<evidence type="ECO:0000259" key="3">
    <source>
        <dbReference type="PROSITE" id="PS51462"/>
    </source>
</evidence>
<dbReference type="InterPro" id="IPR000086">
    <property type="entry name" value="NUDIX_hydrolase_dom"/>
</dbReference>
<evidence type="ECO:0000256" key="2">
    <source>
        <dbReference type="ARBA" id="ARBA00022801"/>
    </source>
</evidence>
<proteinExistence type="predicted"/>
<dbReference type="PROSITE" id="PS00893">
    <property type="entry name" value="NUDIX_BOX"/>
    <property type="match status" value="1"/>
</dbReference>
<dbReference type="CDD" id="cd18879">
    <property type="entry name" value="NUDIX_Hydrolase"/>
    <property type="match status" value="1"/>
</dbReference>
<keyword evidence="2" id="KW-0378">Hydrolase</keyword>
<reference evidence="4 5" key="1">
    <citation type="submission" date="2017-10" db="EMBL/GenBank/DDBJ databases">
        <title>Sequencing the genomes of 1000 actinobacteria strains.</title>
        <authorList>
            <person name="Klenk H.-P."/>
        </authorList>
    </citation>
    <scope>NUCLEOTIDE SEQUENCE [LARGE SCALE GENOMIC DNA]</scope>
    <source>
        <strain evidence="4 5">DSM 18966</strain>
    </source>
</reference>
<dbReference type="Proteomes" id="UP000225548">
    <property type="component" value="Unassembled WGS sequence"/>
</dbReference>
<name>A0A2A9E6S6_9MICO</name>
<keyword evidence="5" id="KW-1185">Reference proteome</keyword>
<dbReference type="Gene3D" id="3.90.79.10">
    <property type="entry name" value="Nucleoside Triphosphate Pyrophosphohydrolase"/>
    <property type="match status" value="1"/>
</dbReference>
<dbReference type="GO" id="GO:0016787">
    <property type="term" value="F:hydrolase activity"/>
    <property type="evidence" value="ECO:0007669"/>
    <property type="project" value="UniProtKB-KW"/>
</dbReference>
<dbReference type="PROSITE" id="PS51462">
    <property type="entry name" value="NUDIX"/>
    <property type="match status" value="1"/>
</dbReference>
<feature type="domain" description="Nudix hydrolase" evidence="3">
    <location>
        <begin position="19"/>
        <end position="152"/>
    </location>
</feature>
<dbReference type="EMBL" id="PDJG01000001">
    <property type="protein sequence ID" value="PFG34346.1"/>
    <property type="molecule type" value="Genomic_DNA"/>
</dbReference>
<sequence>MTVPPFISALRAHIGTDMLWLPGVSGVVLDEAGRILLAQRADDALWTVVSGVLEPGEEPAVGLAREVLEETGVTVHVEAFSALSVTGPVVYPNGDQTQYVDLCFVCRPLDAAEASAAHVADDESLAVGWFGLDDLPKALSPTSRDRITWTLAFLSDPAAGPRFAR</sequence>
<organism evidence="4 5">
    <name type="scientific">Sanguibacter antarcticus</name>
    <dbReference type="NCBI Taxonomy" id="372484"/>
    <lineage>
        <taxon>Bacteria</taxon>
        <taxon>Bacillati</taxon>
        <taxon>Actinomycetota</taxon>
        <taxon>Actinomycetes</taxon>
        <taxon>Micrococcales</taxon>
        <taxon>Sanguibacteraceae</taxon>
        <taxon>Sanguibacter</taxon>
    </lineage>
</organism>
<dbReference type="InterPro" id="IPR015797">
    <property type="entry name" value="NUDIX_hydrolase-like_dom_sf"/>
</dbReference>
<accession>A0A2A9E6S6</accession>
<dbReference type="AlphaFoldDB" id="A0A2A9E6S6"/>
<dbReference type="Pfam" id="PF00293">
    <property type="entry name" value="NUDIX"/>
    <property type="match status" value="1"/>
</dbReference>
<dbReference type="PANTHER" id="PTHR43046">
    <property type="entry name" value="GDP-MANNOSE MANNOSYL HYDROLASE"/>
    <property type="match status" value="1"/>
</dbReference>
<gene>
    <name evidence="4" type="ORF">ATL42_2253</name>
</gene>
<evidence type="ECO:0000256" key="1">
    <source>
        <dbReference type="ARBA" id="ARBA00001946"/>
    </source>
</evidence>
<evidence type="ECO:0000313" key="4">
    <source>
        <dbReference type="EMBL" id="PFG34346.1"/>
    </source>
</evidence>
<comment type="caution">
    <text evidence="4">The sequence shown here is derived from an EMBL/GenBank/DDBJ whole genome shotgun (WGS) entry which is preliminary data.</text>
</comment>
<dbReference type="PANTHER" id="PTHR43046:SF16">
    <property type="entry name" value="ADP-RIBOSE PYROPHOSPHATASE YJHB-RELATED"/>
    <property type="match status" value="1"/>
</dbReference>
<dbReference type="InterPro" id="IPR020084">
    <property type="entry name" value="NUDIX_hydrolase_CS"/>
</dbReference>
<dbReference type="SUPFAM" id="SSF55811">
    <property type="entry name" value="Nudix"/>
    <property type="match status" value="1"/>
</dbReference>
<dbReference type="OrthoDB" id="9814308at2"/>